<organism evidence="1 2">
    <name type="scientific">Characodon lateralis</name>
    <dbReference type="NCBI Taxonomy" id="208331"/>
    <lineage>
        <taxon>Eukaryota</taxon>
        <taxon>Metazoa</taxon>
        <taxon>Chordata</taxon>
        <taxon>Craniata</taxon>
        <taxon>Vertebrata</taxon>
        <taxon>Euteleostomi</taxon>
        <taxon>Actinopterygii</taxon>
        <taxon>Neopterygii</taxon>
        <taxon>Teleostei</taxon>
        <taxon>Neoteleostei</taxon>
        <taxon>Acanthomorphata</taxon>
        <taxon>Ovalentaria</taxon>
        <taxon>Atherinomorphae</taxon>
        <taxon>Cyprinodontiformes</taxon>
        <taxon>Goodeidae</taxon>
        <taxon>Characodon</taxon>
    </lineage>
</organism>
<evidence type="ECO:0000313" key="1">
    <source>
        <dbReference type="EMBL" id="MED6267715.1"/>
    </source>
</evidence>
<keyword evidence="2" id="KW-1185">Reference proteome</keyword>
<protein>
    <submittedName>
        <fullName evidence="1">Uncharacterized protein</fullName>
    </submittedName>
</protein>
<name>A0ABU7D156_9TELE</name>
<dbReference type="EMBL" id="JAHUTJ010009330">
    <property type="protein sequence ID" value="MED6267715.1"/>
    <property type="molecule type" value="Genomic_DNA"/>
</dbReference>
<comment type="caution">
    <text evidence="1">The sequence shown here is derived from an EMBL/GenBank/DDBJ whole genome shotgun (WGS) entry which is preliminary data.</text>
</comment>
<proteinExistence type="predicted"/>
<gene>
    <name evidence="1" type="ORF">CHARACLAT_014918</name>
</gene>
<evidence type="ECO:0000313" key="2">
    <source>
        <dbReference type="Proteomes" id="UP001352852"/>
    </source>
</evidence>
<accession>A0ABU7D156</accession>
<reference evidence="1 2" key="1">
    <citation type="submission" date="2021-06" db="EMBL/GenBank/DDBJ databases">
        <authorList>
            <person name="Palmer J.M."/>
        </authorList>
    </citation>
    <scope>NUCLEOTIDE SEQUENCE [LARGE SCALE GENOMIC DNA]</scope>
    <source>
        <strain evidence="1 2">CL_MEX2019</strain>
        <tissue evidence="1">Muscle</tissue>
    </source>
</reference>
<dbReference type="Proteomes" id="UP001352852">
    <property type="component" value="Unassembled WGS sequence"/>
</dbReference>
<sequence length="108" mass="12827">MNHFKLKYEIFLTVKHKLNKNSGKKIYPEPFHFGNYAVFIFSSVKLKRVDGKRLHFNTSCWFGFMWMAKCNPWCCLQGELMLLLDCCAPLRNIVWYRRPCQAVQSLVC</sequence>